<comment type="caution">
    <text evidence="1">The sequence shown here is derived from an EMBL/GenBank/DDBJ whole genome shotgun (WGS) entry which is preliminary data.</text>
</comment>
<dbReference type="AlphaFoldDB" id="A0A4Q7IL86"/>
<reference evidence="1 2" key="1">
    <citation type="submission" date="2018-01" db="EMBL/GenBank/DDBJ databases">
        <title>Co-occurrence of chitin degradation, pigmentation and bioactivity in marine Pseudoalteromonas.</title>
        <authorList>
            <person name="Paulsen S."/>
            <person name="Gram L."/>
            <person name="Machado H."/>
        </authorList>
    </citation>
    <scope>NUCLEOTIDE SEQUENCE [LARGE SCALE GENOMIC DNA]</scope>
    <source>
        <strain evidence="1 2">S3898</strain>
    </source>
</reference>
<organism evidence="1 2">
    <name type="scientific">Pseudoalteromonas phenolica</name>
    <dbReference type="NCBI Taxonomy" id="161398"/>
    <lineage>
        <taxon>Bacteria</taxon>
        <taxon>Pseudomonadati</taxon>
        <taxon>Pseudomonadota</taxon>
        <taxon>Gammaproteobacteria</taxon>
        <taxon>Alteromonadales</taxon>
        <taxon>Pseudoalteromonadaceae</taxon>
        <taxon>Pseudoalteromonas</taxon>
    </lineage>
</organism>
<dbReference type="Proteomes" id="UP000291338">
    <property type="component" value="Unassembled WGS sequence"/>
</dbReference>
<evidence type="ECO:0000313" key="1">
    <source>
        <dbReference type="EMBL" id="RZQ52422.1"/>
    </source>
</evidence>
<name>A0A4Q7IL86_9GAMM</name>
<dbReference type="EMBL" id="PPSX01000056">
    <property type="protein sequence ID" value="RZQ52422.1"/>
    <property type="molecule type" value="Genomic_DNA"/>
</dbReference>
<protein>
    <submittedName>
        <fullName evidence="1">Uncharacterized protein</fullName>
    </submittedName>
</protein>
<evidence type="ECO:0000313" key="2">
    <source>
        <dbReference type="Proteomes" id="UP000291338"/>
    </source>
</evidence>
<sequence>MNNETLICDFGLHRGEKYTELPVSFLNWMVEVKHEKCMIAKTELLRRENAVYNNNSKRNRLNK</sequence>
<accession>A0A4Q7IL86</accession>
<proteinExistence type="predicted"/>
<gene>
    <name evidence="1" type="ORF">C1E23_14260</name>
</gene>
<dbReference type="RefSeq" id="WP_130256213.1">
    <property type="nucleotide sequence ID" value="NZ_PPSX01000056.1"/>
</dbReference>